<feature type="domain" description="Glycosyl transferase family 1" evidence="1">
    <location>
        <begin position="21"/>
        <end position="182"/>
    </location>
</feature>
<dbReference type="Pfam" id="PF00534">
    <property type="entry name" value="Glycos_transf_1"/>
    <property type="match status" value="1"/>
</dbReference>
<evidence type="ECO:0000313" key="2">
    <source>
        <dbReference type="EMBL" id="NMC61605.1"/>
    </source>
</evidence>
<comment type="caution">
    <text evidence="2">The sequence shown here is derived from an EMBL/GenBank/DDBJ whole genome shotgun (WGS) entry which is preliminary data.</text>
</comment>
<dbReference type="PANTHER" id="PTHR12526:SF630">
    <property type="entry name" value="GLYCOSYLTRANSFERASE"/>
    <property type="match status" value="1"/>
</dbReference>
<sequence length="196" mass="21818">MRIYKGHDVSWYDNHSELNLEDFGIPKGAFVVACTANMRPVKGVPYLIQAIETIPFEENVHLLLIGKVQDHEIEKLLLRPQHAERIHLAGFRKDATSVVSKCDVFVMPSVAREGLAKALMEAMSVRVAPIVSNVGGLPEVVLDGINGFVVPPRDAKSLADGILKLKHDESLRRQFAVASRKRVENDFNVQQTILET</sequence>
<dbReference type="PANTHER" id="PTHR12526">
    <property type="entry name" value="GLYCOSYLTRANSFERASE"/>
    <property type="match status" value="1"/>
</dbReference>
<dbReference type="InterPro" id="IPR001296">
    <property type="entry name" value="Glyco_trans_1"/>
</dbReference>
<protein>
    <submittedName>
        <fullName evidence="2">Glycosyltransferase family 4 protein</fullName>
    </submittedName>
</protein>
<dbReference type="GO" id="GO:0016757">
    <property type="term" value="F:glycosyltransferase activity"/>
    <property type="evidence" value="ECO:0007669"/>
    <property type="project" value="InterPro"/>
</dbReference>
<reference evidence="2 3" key="1">
    <citation type="journal article" date="2020" name="Biotechnol. Biofuels">
        <title>New insights from the biogas microbiome by comprehensive genome-resolved metagenomics of nearly 1600 species originating from multiple anaerobic digesters.</title>
        <authorList>
            <person name="Campanaro S."/>
            <person name="Treu L."/>
            <person name="Rodriguez-R L.M."/>
            <person name="Kovalovszki A."/>
            <person name="Ziels R.M."/>
            <person name="Maus I."/>
            <person name="Zhu X."/>
            <person name="Kougias P.G."/>
            <person name="Basile A."/>
            <person name="Luo G."/>
            <person name="Schluter A."/>
            <person name="Konstantinidis K.T."/>
            <person name="Angelidaki I."/>
        </authorList>
    </citation>
    <scope>NUCLEOTIDE SEQUENCE [LARGE SCALE GENOMIC DNA]</scope>
    <source>
        <strain evidence="2">AS27yjCOA_65</strain>
    </source>
</reference>
<dbReference type="SUPFAM" id="SSF53756">
    <property type="entry name" value="UDP-Glycosyltransferase/glycogen phosphorylase"/>
    <property type="match status" value="1"/>
</dbReference>
<evidence type="ECO:0000259" key="1">
    <source>
        <dbReference type="Pfam" id="PF00534"/>
    </source>
</evidence>
<gene>
    <name evidence="2" type="ORF">GYA55_00400</name>
</gene>
<evidence type="ECO:0000313" key="3">
    <source>
        <dbReference type="Proteomes" id="UP000524246"/>
    </source>
</evidence>
<accession>A0A7X9IK50</accession>
<dbReference type="Gene3D" id="3.40.50.2000">
    <property type="entry name" value="Glycogen Phosphorylase B"/>
    <property type="match status" value="2"/>
</dbReference>
<dbReference type="Proteomes" id="UP000524246">
    <property type="component" value="Unassembled WGS sequence"/>
</dbReference>
<feature type="non-terminal residue" evidence="2">
    <location>
        <position position="196"/>
    </location>
</feature>
<name>A0A7X9IK50_9DELT</name>
<dbReference type="AlphaFoldDB" id="A0A7X9IK50"/>
<proteinExistence type="predicted"/>
<keyword evidence="2" id="KW-0808">Transferase</keyword>
<dbReference type="EMBL" id="JAAZON010000014">
    <property type="protein sequence ID" value="NMC61605.1"/>
    <property type="molecule type" value="Genomic_DNA"/>
</dbReference>
<organism evidence="2 3">
    <name type="scientific">SAR324 cluster bacterium</name>
    <dbReference type="NCBI Taxonomy" id="2024889"/>
    <lineage>
        <taxon>Bacteria</taxon>
        <taxon>Deltaproteobacteria</taxon>
        <taxon>SAR324 cluster</taxon>
    </lineage>
</organism>